<proteinExistence type="inferred from homology"/>
<sequence length="592" mass="67699">MPGVRAMSSAPVLFRDTQEHRVQYNYDVFEQFPNEELQKFPFVTPAELEKYTTRPKSVRMLARDFVHDSLYNPTYGYFSRQAVLLPEEKTDGDTPLKGNFPFNDIKSETDFMRAVQLRYMAFEKQFQEERERQEKASTQGQPTLKEKIDTLTRRQRRAAWGSAESLELAKEKGRLLEMQSSNSMSESEVDAMAAGQVWHTPTQLFSPYYGRALARYLVTEYKLHLFPYHDLVLYELGGGAGTLACDVLDYIEEEEPEVYERTRYRIVEISARLAAQQSERLARHRANGVAQVVHKDILQWDEDVNEPCFFVALEVLDNLTHDVIRYSMGDLQPYQCVVSIDGTGDFHELWEPVHDPAIKRYLSLLESVRPTLLPPGAPTYLAWLPDAVRRFLFEHMPFYPNLTQPHFIPTGALQMMDVLKKHFPQHRLVLSDFSSLPDAAPGVNAPVVQTRHNGVMIPVTTYLVLQGFFDIFFPTDFQALRDVYLRVMGSPPVSVAEEEGHAEPPTTYFTPTYSGEAAAEKSVPRYEDYTLSPAGLFSTGIIPPPLLSSSHEARILTHSEFLSRYAELPRTQLRDGSNPLVTWYANACWLLT</sequence>
<reference evidence="8" key="1">
    <citation type="submission" date="2023-03" db="EMBL/GenBank/DDBJ databases">
        <title>Mating type loci evolution in Malassezia.</title>
        <authorList>
            <person name="Coelho M.A."/>
        </authorList>
    </citation>
    <scope>NUCLEOTIDE SEQUENCE</scope>
    <source>
        <strain evidence="8">CBS 9431</strain>
    </source>
</reference>
<evidence type="ECO:0000256" key="2">
    <source>
        <dbReference type="ARBA" id="ARBA00005891"/>
    </source>
</evidence>
<evidence type="ECO:0000256" key="3">
    <source>
        <dbReference type="ARBA" id="ARBA00011935"/>
    </source>
</evidence>
<protein>
    <recommendedName>
        <fullName evidence="3">type II protein arginine methyltransferase</fullName>
        <ecNumber evidence="3">2.1.1.320</ecNumber>
    </recommendedName>
</protein>
<comment type="similarity">
    <text evidence="2">Belongs to the NDUFAF7 family.</text>
</comment>
<dbReference type="AlphaFoldDB" id="A0AAF0F4T3"/>
<dbReference type="GO" id="GO:0005739">
    <property type="term" value="C:mitochondrion"/>
    <property type="evidence" value="ECO:0007669"/>
    <property type="project" value="UniProtKB-SubCell"/>
</dbReference>
<keyword evidence="4" id="KW-0489">Methyltransferase</keyword>
<dbReference type="EMBL" id="CP119959">
    <property type="protein sequence ID" value="WFD38422.1"/>
    <property type="molecule type" value="Genomic_DNA"/>
</dbReference>
<evidence type="ECO:0000313" key="9">
    <source>
        <dbReference type="Proteomes" id="UP001217754"/>
    </source>
</evidence>
<comment type="catalytic activity">
    <reaction evidence="7">
        <text>L-arginyl-[protein] + 2 S-adenosyl-L-methionine = N(omega),N(omega)'-dimethyl-L-arginyl-[protein] + 2 S-adenosyl-L-homocysteine + 2 H(+)</text>
        <dbReference type="Rhea" id="RHEA:48108"/>
        <dbReference type="Rhea" id="RHEA-COMP:10532"/>
        <dbReference type="Rhea" id="RHEA-COMP:11992"/>
        <dbReference type="ChEBI" id="CHEBI:15378"/>
        <dbReference type="ChEBI" id="CHEBI:29965"/>
        <dbReference type="ChEBI" id="CHEBI:57856"/>
        <dbReference type="ChEBI" id="CHEBI:59789"/>
        <dbReference type="ChEBI" id="CHEBI:88221"/>
        <dbReference type="EC" id="2.1.1.320"/>
    </reaction>
</comment>
<gene>
    <name evidence="8" type="ORF">MJAP1_001375</name>
</gene>
<dbReference type="Pfam" id="PF02636">
    <property type="entry name" value="Methyltransf_28"/>
    <property type="match status" value="1"/>
</dbReference>
<dbReference type="PANTHER" id="PTHR12049">
    <property type="entry name" value="PROTEIN ARGININE METHYLTRANSFERASE NDUFAF7, MITOCHONDRIAL"/>
    <property type="match status" value="1"/>
</dbReference>
<dbReference type="GO" id="GO:0032259">
    <property type="term" value="P:methylation"/>
    <property type="evidence" value="ECO:0007669"/>
    <property type="project" value="UniProtKB-KW"/>
</dbReference>
<dbReference type="GeneID" id="85225024"/>
<keyword evidence="6" id="KW-0496">Mitochondrion</keyword>
<dbReference type="Proteomes" id="UP001217754">
    <property type="component" value="Chromosome 2"/>
</dbReference>
<dbReference type="RefSeq" id="XP_060121319.1">
    <property type="nucleotide sequence ID" value="XM_060265336.1"/>
</dbReference>
<dbReference type="InterPro" id="IPR029063">
    <property type="entry name" value="SAM-dependent_MTases_sf"/>
</dbReference>
<accession>A0AAF0F4T3</accession>
<dbReference type="PANTHER" id="PTHR12049:SF5">
    <property type="entry name" value="PROTEIN ARGININE METHYLTRANSFERASE NDUFAF7 HOMOLOG, MITOCHONDRIAL"/>
    <property type="match status" value="1"/>
</dbReference>
<evidence type="ECO:0000256" key="6">
    <source>
        <dbReference type="ARBA" id="ARBA00023128"/>
    </source>
</evidence>
<dbReference type="GO" id="GO:0035243">
    <property type="term" value="F:protein-arginine omega-N symmetric methyltransferase activity"/>
    <property type="evidence" value="ECO:0007669"/>
    <property type="project" value="UniProtKB-EC"/>
</dbReference>
<dbReference type="Gene3D" id="3.40.50.12710">
    <property type="match status" value="1"/>
</dbReference>
<dbReference type="EC" id="2.1.1.320" evidence="3"/>
<evidence type="ECO:0000256" key="1">
    <source>
        <dbReference type="ARBA" id="ARBA00004173"/>
    </source>
</evidence>
<dbReference type="InterPro" id="IPR003788">
    <property type="entry name" value="NDUFAF7"/>
</dbReference>
<dbReference type="SUPFAM" id="SSF53335">
    <property type="entry name" value="S-adenosyl-L-methionine-dependent methyltransferases"/>
    <property type="match status" value="1"/>
</dbReference>
<dbReference type="InterPro" id="IPR038375">
    <property type="entry name" value="NDUFAF7_sf"/>
</dbReference>
<evidence type="ECO:0000313" key="8">
    <source>
        <dbReference type="EMBL" id="WFD38422.1"/>
    </source>
</evidence>
<comment type="subcellular location">
    <subcellularLocation>
        <location evidence="1">Mitochondrion</location>
    </subcellularLocation>
</comment>
<name>A0AAF0F4T3_9BASI</name>
<evidence type="ECO:0000256" key="7">
    <source>
        <dbReference type="ARBA" id="ARBA00048612"/>
    </source>
</evidence>
<evidence type="ECO:0000256" key="4">
    <source>
        <dbReference type="ARBA" id="ARBA00022603"/>
    </source>
</evidence>
<keyword evidence="5" id="KW-0808">Transferase</keyword>
<evidence type="ECO:0000256" key="5">
    <source>
        <dbReference type="ARBA" id="ARBA00022679"/>
    </source>
</evidence>
<keyword evidence="9" id="KW-1185">Reference proteome</keyword>
<organism evidence="8 9">
    <name type="scientific">Malassezia japonica</name>
    <dbReference type="NCBI Taxonomy" id="223818"/>
    <lineage>
        <taxon>Eukaryota</taxon>
        <taxon>Fungi</taxon>
        <taxon>Dikarya</taxon>
        <taxon>Basidiomycota</taxon>
        <taxon>Ustilaginomycotina</taxon>
        <taxon>Malasseziomycetes</taxon>
        <taxon>Malasseziales</taxon>
        <taxon>Malasseziaceae</taxon>
        <taxon>Malassezia</taxon>
    </lineage>
</organism>